<evidence type="ECO:0000256" key="6">
    <source>
        <dbReference type="ARBA" id="ARBA00023242"/>
    </source>
</evidence>
<accession>A0A177AZ81</accession>
<comment type="caution">
    <text evidence="8">The sequence shown here is derived from an EMBL/GenBank/DDBJ whole genome shotgun (WGS) entry which is preliminary data.</text>
</comment>
<dbReference type="InterPro" id="IPR050283">
    <property type="entry name" value="E-box_TF_Regulators"/>
</dbReference>
<keyword evidence="1" id="KW-0217">Developmental protein</keyword>
<dbReference type="Pfam" id="PF00010">
    <property type="entry name" value="HLH"/>
    <property type="match status" value="1"/>
</dbReference>
<keyword evidence="3" id="KW-0805">Transcription regulation</keyword>
<evidence type="ECO:0000313" key="8">
    <source>
        <dbReference type="EMBL" id="OAF66484.1"/>
    </source>
</evidence>
<keyword evidence="5" id="KW-0804">Transcription</keyword>
<reference evidence="8 9" key="1">
    <citation type="submission" date="2016-04" db="EMBL/GenBank/DDBJ databases">
        <title>The genome of Intoshia linei affirms orthonectids as highly simplified spiralians.</title>
        <authorList>
            <person name="Mikhailov K.V."/>
            <person name="Slusarev G.S."/>
            <person name="Nikitin M.A."/>
            <person name="Logacheva M.D."/>
            <person name="Penin A."/>
            <person name="Aleoshin V."/>
            <person name="Panchin Y.V."/>
        </authorList>
    </citation>
    <scope>NUCLEOTIDE SEQUENCE [LARGE SCALE GENOMIC DNA]</scope>
    <source>
        <strain evidence="8">Intl2013</strain>
        <tissue evidence="8">Whole animal</tissue>
    </source>
</reference>
<dbReference type="GO" id="GO:0046983">
    <property type="term" value="F:protein dimerization activity"/>
    <property type="evidence" value="ECO:0007669"/>
    <property type="project" value="InterPro"/>
</dbReference>
<evidence type="ECO:0000256" key="2">
    <source>
        <dbReference type="ARBA" id="ARBA00022782"/>
    </source>
</evidence>
<evidence type="ECO:0000259" key="7">
    <source>
        <dbReference type="PROSITE" id="PS50888"/>
    </source>
</evidence>
<protein>
    <recommendedName>
        <fullName evidence="7">BHLH domain-containing protein</fullName>
    </recommendedName>
</protein>
<evidence type="ECO:0000256" key="5">
    <source>
        <dbReference type="ARBA" id="ARBA00023163"/>
    </source>
</evidence>
<evidence type="ECO:0000313" key="9">
    <source>
        <dbReference type="Proteomes" id="UP000078046"/>
    </source>
</evidence>
<name>A0A177AZ81_9BILA</name>
<dbReference type="InterPro" id="IPR036638">
    <property type="entry name" value="HLH_DNA-bd_sf"/>
</dbReference>
<sequence length="87" mass="10254">MLNQNIYRRYIANARERNRTQSLNEAFEQLRTSIPTLPSDKLSKIQTLRLATNYINFLNIALSETPSISEYDEKIQYSDTRETVHDM</sequence>
<dbReference type="Proteomes" id="UP000078046">
    <property type="component" value="Unassembled WGS sequence"/>
</dbReference>
<evidence type="ECO:0000256" key="1">
    <source>
        <dbReference type="ARBA" id="ARBA00022473"/>
    </source>
</evidence>
<dbReference type="AlphaFoldDB" id="A0A177AZ81"/>
<dbReference type="PANTHER" id="PTHR23349:SF50">
    <property type="entry name" value="PROTEIN TWIST"/>
    <property type="match status" value="1"/>
</dbReference>
<evidence type="ECO:0000256" key="4">
    <source>
        <dbReference type="ARBA" id="ARBA00023125"/>
    </source>
</evidence>
<dbReference type="PROSITE" id="PS50888">
    <property type="entry name" value="BHLH"/>
    <property type="match status" value="1"/>
</dbReference>
<dbReference type="InterPro" id="IPR011598">
    <property type="entry name" value="bHLH_dom"/>
</dbReference>
<dbReference type="GO" id="GO:0000977">
    <property type="term" value="F:RNA polymerase II transcription regulatory region sequence-specific DNA binding"/>
    <property type="evidence" value="ECO:0007669"/>
    <property type="project" value="TreeGrafter"/>
</dbReference>
<dbReference type="SMART" id="SM00353">
    <property type="entry name" value="HLH"/>
    <property type="match status" value="1"/>
</dbReference>
<evidence type="ECO:0000256" key="3">
    <source>
        <dbReference type="ARBA" id="ARBA00023015"/>
    </source>
</evidence>
<dbReference type="EMBL" id="LWCA01000920">
    <property type="protein sequence ID" value="OAF66484.1"/>
    <property type="molecule type" value="Genomic_DNA"/>
</dbReference>
<keyword evidence="6" id="KW-0539">Nucleus</keyword>
<dbReference type="Gene3D" id="4.10.280.10">
    <property type="entry name" value="Helix-loop-helix DNA-binding domain"/>
    <property type="match status" value="1"/>
</dbReference>
<keyword evidence="4" id="KW-0238">DNA-binding</keyword>
<dbReference type="GO" id="GO:0000981">
    <property type="term" value="F:DNA-binding transcription factor activity, RNA polymerase II-specific"/>
    <property type="evidence" value="ECO:0007669"/>
    <property type="project" value="TreeGrafter"/>
</dbReference>
<keyword evidence="2" id="KW-0221">Differentiation</keyword>
<dbReference type="OrthoDB" id="8583783at2759"/>
<proteinExistence type="predicted"/>
<dbReference type="PANTHER" id="PTHR23349">
    <property type="entry name" value="BASIC HELIX-LOOP-HELIX TRANSCRIPTION FACTOR, TWIST"/>
    <property type="match status" value="1"/>
</dbReference>
<dbReference type="SUPFAM" id="SSF47459">
    <property type="entry name" value="HLH, helix-loop-helix DNA-binding domain"/>
    <property type="match status" value="1"/>
</dbReference>
<feature type="domain" description="BHLH" evidence="7">
    <location>
        <begin position="7"/>
        <end position="58"/>
    </location>
</feature>
<gene>
    <name evidence="8" type="ORF">A3Q56_05776</name>
</gene>
<organism evidence="8 9">
    <name type="scientific">Intoshia linei</name>
    <dbReference type="NCBI Taxonomy" id="1819745"/>
    <lineage>
        <taxon>Eukaryota</taxon>
        <taxon>Metazoa</taxon>
        <taxon>Spiralia</taxon>
        <taxon>Lophotrochozoa</taxon>
        <taxon>Mesozoa</taxon>
        <taxon>Orthonectida</taxon>
        <taxon>Rhopaluridae</taxon>
        <taxon>Intoshia</taxon>
    </lineage>
</organism>
<keyword evidence="9" id="KW-1185">Reference proteome</keyword>
<dbReference type="GO" id="GO:0030154">
    <property type="term" value="P:cell differentiation"/>
    <property type="evidence" value="ECO:0007669"/>
    <property type="project" value="UniProtKB-KW"/>
</dbReference>